<keyword evidence="1 4" id="KW-0808">Transferase</keyword>
<gene>
    <name evidence="4" type="primary">ypeA_3</name>
    <name evidence="4" type="ORF">SDC9_107783</name>
</gene>
<organism evidence="4">
    <name type="scientific">bioreactor metagenome</name>
    <dbReference type="NCBI Taxonomy" id="1076179"/>
    <lineage>
        <taxon>unclassified sequences</taxon>
        <taxon>metagenomes</taxon>
        <taxon>ecological metagenomes</taxon>
    </lineage>
</organism>
<dbReference type="InterPro" id="IPR017255">
    <property type="entry name" value="AcTrfase_GNAT_prd"/>
</dbReference>
<dbReference type="InterPro" id="IPR000182">
    <property type="entry name" value="GNAT_dom"/>
</dbReference>
<accession>A0A645B656</accession>
<name>A0A645B656_9ZZZZ</name>
<evidence type="ECO:0000259" key="3">
    <source>
        <dbReference type="PROSITE" id="PS51186"/>
    </source>
</evidence>
<dbReference type="PIRSF" id="PIRSF037663">
    <property type="entry name" value="Acetyltransf_GNAT_prd"/>
    <property type="match status" value="1"/>
</dbReference>
<dbReference type="Gene3D" id="3.40.630.30">
    <property type="match status" value="1"/>
</dbReference>
<dbReference type="InterPro" id="IPR050832">
    <property type="entry name" value="Bact_Acetyltransf"/>
</dbReference>
<dbReference type="CDD" id="cd04301">
    <property type="entry name" value="NAT_SF"/>
    <property type="match status" value="1"/>
</dbReference>
<evidence type="ECO:0000313" key="4">
    <source>
        <dbReference type="EMBL" id="MPM60929.1"/>
    </source>
</evidence>
<evidence type="ECO:0000256" key="2">
    <source>
        <dbReference type="ARBA" id="ARBA00023315"/>
    </source>
</evidence>
<dbReference type="AlphaFoldDB" id="A0A645B656"/>
<evidence type="ECO:0000256" key="1">
    <source>
        <dbReference type="ARBA" id="ARBA00022679"/>
    </source>
</evidence>
<dbReference type="EC" id="2.3.1.-" evidence="4"/>
<sequence length="146" mass="16282">MNIRLMTINDYDAVYSVWTGTAGMGMRSLDDSRDGIMRFLRRNPTTCFVAETGGVIAGVILCGHDGRRGYIYHTAVKPECRKQGIGRQLVDNVLAALKSEGINKVALVAFKTNEAGNAFWQSIGFTARDDLIYRNLSLNEHVYELF</sequence>
<feature type="domain" description="N-acetyltransferase" evidence="3">
    <location>
        <begin position="1"/>
        <end position="146"/>
    </location>
</feature>
<dbReference type="GO" id="GO:0016747">
    <property type="term" value="F:acyltransferase activity, transferring groups other than amino-acyl groups"/>
    <property type="evidence" value="ECO:0007669"/>
    <property type="project" value="InterPro"/>
</dbReference>
<dbReference type="PROSITE" id="PS51186">
    <property type="entry name" value="GNAT"/>
    <property type="match status" value="1"/>
</dbReference>
<comment type="caution">
    <text evidence="4">The sequence shown here is derived from an EMBL/GenBank/DDBJ whole genome shotgun (WGS) entry which is preliminary data.</text>
</comment>
<keyword evidence="2 4" id="KW-0012">Acyltransferase</keyword>
<protein>
    <submittedName>
        <fullName evidence="4">Acetyltransferase YpeA</fullName>
        <ecNumber evidence="4">2.3.1.-</ecNumber>
    </submittedName>
</protein>
<dbReference type="EMBL" id="VSSQ01018063">
    <property type="protein sequence ID" value="MPM60929.1"/>
    <property type="molecule type" value="Genomic_DNA"/>
</dbReference>
<reference evidence="4" key="1">
    <citation type="submission" date="2019-08" db="EMBL/GenBank/DDBJ databases">
        <authorList>
            <person name="Kucharzyk K."/>
            <person name="Murdoch R.W."/>
            <person name="Higgins S."/>
            <person name="Loffler F."/>
        </authorList>
    </citation>
    <scope>NUCLEOTIDE SEQUENCE</scope>
</reference>
<dbReference type="SUPFAM" id="SSF55729">
    <property type="entry name" value="Acyl-CoA N-acyltransferases (Nat)"/>
    <property type="match status" value="1"/>
</dbReference>
<dbReference type="PANTHER" id="PTHR43877:SF1">
    <property type="entry name" value="ACETYLTRANSFERASE"/>
    <property type="match status" value="1"/>
</dbReference>
<dbReference type="InterPro" id="IPR016181">
    <property type="entry name" value="Acyl_CoA_acyltransferase"/>
</dbReference>
<dbReference type="PANTHER" id="PTHR43877">
    <property type="entry name" value="AMINOALKYLPHOSPHONATE N-ACETYLTRANSFERASE-RELATED-RELATED"/>
    <property type="match status" value="1"/>
</dbReference>
<proteinExistence type="predicted"/>
<dbReference type="Pfam" id="PF00583">
    <property type="entry name" value="Acetyltransf_1"/>
    <property type="match status" value="1"/>
</dbReference>